<organism evidence="1 2">
    <name type="scientific">Aquamicrobium zhengzhouense</name>
    <dbReference type="NCBI Taxonomy" id="2781738"/>
    <lineage>
        <taxon>Bacteria</taxon>
        <taxon>Pseudomonadati</taxon>
        <taxon>Pseudomonadota</taxon>
        <taxon>Alphaproteobacteria</taxon>
        <taxon>Hyphomicrobiales</taxon>
        <taxon>Phyllobacteriaceae</taxon>
        <taxon>Aquamicrobium</taxon>
    </lineage>
</organism>
<protein>
    <submittedName>
        <fullName evidence="1">STAS/SEC14 domain-containing protein</fullName>
    </submittedName>
</protein>
<dbReference type="Gene3D" id="3.40.50.10600">
    <property type="entry name" value="SpoIIaa-like domains"/>
    <property type="match status" value="1"/>
</dbReference>
<dbReference type="EMBL" id="JADGMQ010000001">
    <property type="protein sequence ID" value="MBI1619611.1"/>
    <property type="molecule type" value="Genomic_DNA"/>
</dbReference>
<dbReference type="InterPro" id="IPR021866">
    <property type="entry name" value="SpoIIAA-like"/>
</dbReference>
<dbReference type="SUPFAM" id="SSF52091">
    <property type="entry name" value="SpoIIaa-like"/>
    <property type="match status" value="1"/>
</dbReference>
<reference evidence="1 2" key="1">
    <citation type="submission" date="2020-10" db="EMBL/GenBank/DDBJ databases">
        <title>Aquamicrobium zhengzhouensis sp. nov., a exopolysaccharide producing bacterium isolated from farmland soil.</title>
        <authorList>
            <person name="Wang X."/>
        </authorList>
    </citation>
    <scope>NUCLEOTIDE SEQUENCE [LARGE SCALE GENOMIC DNA]</scope>
    <source>
        <strain evidence="2">cd-1</strain>
    </source>
</reference>
<sequence length="131" mass="13840">MDRIPAVKRVGTSSLTVFSLEISGEFNAADAENMCGLLAGAYTLKNRINLLVRINGLKSFDTTGLAAETASQLRRDASQHVERCALVDDGGEAASYVAALLGSDLEVRTFAGTEEDQAWAYVGAVEVAGKV</sequence>
<evidence type="ECO:0000313" key="2">
    <source>
        <dbReference type="Proteomes" id="UP000601789"/>
    </source>
</evidence>
<keyword evidence="2" id="KW-1185">Reference proteome</keyword>
<evidence type="ECO:0000313" key="1">
    <source>
        <dbReference type="EMBL" id="MBI1619611.1"/>
    </source>
</evidence>
<gene>
    <name evidence="1" type="ORF">IOD40_02875</name>
</gene>
<dbReference type="Pfam" id="PF11964">
    <property type="entry name" value="SpoIIAA-like"/>
    <property type="match status" value="1"/>
</dbReference>
<accession>A0ABS0S8J9</accession>
<dbReference type="InterPro" id="IPR036513">
    <property type="entry name" value="STAS_dom_sf"/>
</dbReference>
<name>A0ABS0S8J9_9HYPH</name>
<dbReference type="Proteomes" id="UP000601789">
    <property type="component" value="Unassembled WGS sequence"/>
</dbReference>
<dbReference type="InterPro" id="IPR038396">
    <property type="entry name" value="SpoIIAA-like_sf"/>
</dbReference>
<comment type="caution">
    <text evidence="1">The sequence shown here is derived from an EMBL/GenBank/DDBJ whole genome shotgun (WGS) entry which is preliminary data.</text>
</comment>
<proteinExistence type="predicted"/>